<dbReference type="KEGG" id="jag:GJA_1913"/>
<proteinExistence type="predicted"/>
<keyword evidence="6" id="KW-0282">Flagellum</keyword>
<evidence type="ECO:0000256" key="1">
    <source>
        <dbReference type="ARBA" id="ARBA00004418"/>
    </source>
</evidence>
<keyword evidence="6" id="KW-0966">Cell projection</keyword>
<dbReference type="Pfam" id="PF13144">
    <property type="entry name" value="ChapFlgA"/>
    <property type="match status" value="1"/>
</dbReference>
<dbReference type="PATRIC" id="fig|1349767.4.peg.3683"/>
<dbReference type="SMART" id="SM00858">
    <property type="entry name" value="SAF"/>
    <property type="match status" value="1"/>
</dbReference>
<feature type="signal peptide" evidence="4">
    <location>
        <begin position="1"/>
        <end position="40"/>
    </location>
</feature>
<dbReference type="STRING" id="1349767.GJA_1913"/>
<comment type="subcellular location">
    <subcellularLocation>
        <location evidence="1">Periplasm</location>
    </subcellularLocation>
</comment>
<keyword evidence="7" id="KW-1185">Reference proteome</keyword>
<sequence length="256" mass="27399">MTFSTVPPAPSPRVSLPGKRSILLSCLFFTASLYSSAVNAELPADNILIRVENVAREQLERQADAAKLLDPQFEITVGKTARPLAACARPVTVEPADMRSATRMRLSVVCPGTPGWRQDVVARATVSARVAVSAVALMPGKALGPDDVFLERRDVSMIPDSLSDLQALTGLSSRRSLRAGEVLRQSQLTAQVLVKRGEAVRIVARREQIEVSMAGEAMDPGAQDDVIRVRNAASGTVIRARVLAAGQVEPADIPLK</sequence>
<dbReference type="GO" id="GO:0042597">
    <property type="term" value="C:periplasmic space"/>
    <property type="evidence" value="ECO:0007669"/>
    <property type="project" value="UniProtKB-SubCell"/>
</dbReference>
<feature type="chain" id="PRO_5004798408" evidence="4">
    <location>
        <begin position="41"/>
        <end position="256"/>
    </location>
</feature>
<dbReference type="Gene3D" id="2.30.30.760">
    <property type="match status" value="1"/>
</dbReference>
<dbReference type="CDD" id="cd11614">
    <property type="entry name" value="SAF_CpaB_FlgA_like"/>
    <property type="match status" value="1"/>
</dbReference>
<dbReference type="Proteomes" id="UP000027604">
    <property type="component" value="Chromosome I"/>
</dbReference>
<name>W0V151_9BURK</name>
<dbReference type="InterPro" id="IPR039246">
    <property type="entry name" value="Flagellar_FlgA"/>
</dbReference>
<gene>
    <name evidence="6" type="primary">flgA</name>
    <name evidence="6" type="ORF">GJA_1913</name>
</gene>
<dbReference type="HOGENOM" id="CLU_070510_1_0_4"/>
<dbReference type="PANTHER" id="PTHR36307:SF1">
    <property type="entry name" value="FLAGELLA BASAL BODY P-RING FORMATION PROTEIN FLGA"/>
    <property type="match status" value="1"/>
</dbReference>
<dbReference type="AlphaFoldDB" id="W0V151"/>
<dbReference type="Gene3D" id="3.90.1210.10">
    <property type="entry name" value="Antifreeze-like/N-acetylneuraminic acid synthase C-terminal domain"/>
    <property type="match status" value="1"/>
</dbReference>
<evidence type="ECO:0000259" key="5">
    <source>
        <dbReference type="SMART" id="SM00858"/>
    </source>
</evidence>
<evidence type="ECO:0000313" key="6">
    <source>
        <dbReference type="EMBL" id="CDG82549.1"/>
    </source>
</evidence>
<keyword evidence="2 4" id="KW-0732">Signal</keyword>
<dbReference type="EMBL" id="HG322949">
    <property type="protein sequence ID" value="CDG82549.1"/>
    <property type="molecule type" value="Genomic_DNA"/>
</dbReference>
<keyword evidence="3" id="KW-0574">Periplasm</keyword>
<evidence type="ECO:0000313" key="7">
    <source>
        <dbReference type="Proteomes" id="UP000027604"/>
    </source>
</evidence>
<keyword evidence="6" id="KW-0969">Cilium</keyword>
<accession>W0V151</accession>
<protein>
    <submittedName>
        <fullName evidence="6">Flagella basal body P-ring formation protein FlgA</fullName>
    </submittedName>
</protein>
<evidence type="ECO:0000256" key="4">
    <source>
        <dbReference type="SAM" id="SignalP"/>
    </source>
</evidence>
<dbReference type="InterPro" id="IPR013974">
    <property type="entry name" value="SAF"/>
</dbReference>
<dbReference type="InterPro" id="IPR017585">
    <property type="entry name" value="SAF_FlgA"/>
</dbReference>
<reference evidence="6 7" key="1">
    <citation type="journal article" date="2015" name="Genome Announc.">
        <title>Genome Sequence of Mushroom Soft-Rot Pathogen Janthinobacterium agaricidamnosum.</title>
        <authorList>
            <person name="Graupner K."/>
            <person name="Lackner G."/>
            <person name="Hertweck C."/>
        </authorList>
    </citation>
    <scope>NUCLEOTIDE SEQUENCE [LARGE SCALE GENOMIC DNA]</scope>
    <source>
        <strain evidence="7">NBRC 102515 / DSM 9628</strain>
    </source>
</reference>
<evidence type="ECO:0000256" key="2">
    <source>
        <dbReference type="ARBA" id="ARBA00022729"/>
    </source>
</evidence>
<dbReference type="NCBIfam" id="TIGR03170">
    <property type="entry name" value="flgA_cterm"/>
    <property type="match status" value="1"/>
</dbReference>
<dbReference type="OrthoDB" id="8563889at2"/>
<evidence type="ECO:0000256" key="3">
    <source>
        <dbReference type="ARBA" id="ARBA00022764"/>
    </source>
</evidence>
<dbReference type="eggNOG" id="COG1261">
    <property type="taxonomic scope" value="Bacteria"/>
</dbReference>
<organism evidence="6 7">
    <name type="scientific">Janthinobacterium agaricidamnosum NBRC 102515 = DSM 9628</name>
    <dbReference type="NCBI Taxonomy" id="1349767"/>
    <lineage>
        <taxon>Bacteria</taxon>
        <taxon>Pseudomonadati</taxon>
        <taxon>Pseudomonadota</taxon>
        <taxon>Betaproteobacteria</taxon>
        <taxon>Burkholderiales</taxon>
        <taxon>Oxalobacteraceae</taxon>
        <taxon>Janthinobacterium</taxon>
    </lineage>
</organism>
<dbReference type="PANTHER" id="PTHR36307">
    <property type="entry name" value="FLAGELLA BASAL BODY P-RING FORMATION PROTEIN FLGA"/>
    <property type="match status" value="1"/>
</dbReference>
<feature type="domain" description="SAF" evidence="5">
    <location>
        <begin position="128"/>
        <end position="189"/>
    </location>
</feature>
<dbReference type="GO" id="GO:0044780">
    <property type="term" value="P:bacterial-type flagellum assembly"/>
    <property type="evidence" value="ECO:0007669"/>
    <property type="project" value="InterPro"/>
</dbReference>